<dbReference type="InterPro" id="IPR036249">
    <property type="entry name" value="Thioredoxin-like_sf"/>
</dbReference>
<accession>A0A0K6GUU6</accession>
<evidence type="ECO:0000313" key="10">
    <source>
        <dbReference type="EMBL" id="CUA82287.1"/>
    </source>
</evidence>
<dbReference type="STRING" id="375574.GCA_001418035_00945"/>
<dbReference type="SUPFAM" id="SSF54423">
    <property type="entry name" value="DsbC/DsbG N-terminal domain-like"/>
    <property type="match status" value="1"/>
</dbReference>
<dbReference type="RefSeq" id="WP_055433564.1">
    <property type="nucleotide sequence ID" value="NZ_CYHA01000002.1"/>
</dbReference>
<dbReference type="InterPro" id="IPR033954">
    <property type="entry name" value="DiS-bond_Isoase_DsbC/G"/>
</dbReference>
<name>A0A0K6GUU6_9NEIS</name>
<evidence type="ECO:0000256" key="6">
    <source>
        <dbReference type="ARBA" id="ARBA00023284"/>
    </source>
</evidence>
<sequence length="245" mass="26962">MKFPLKSILLALTLFGTVACTANATPETVSPAAVKKTFEAKFPNRAVVSVRPAPVGGLYEVVVKGRQIVYVDAKVNYLFVGDLIDTAKRESLTEQRMVELSRVDWKTLPLELAFKEVRGNGERKLAVFTDPDCPFCKKLEQESLAGVTNVTIYTFLYPIAELHPDATRKSRQVWCASDRAATWAGFMRDGKPLPEVADCDAPIEKIRQLGEKLGITGTPALIFANGELVPGAIPRDRLESLLNAR</sequence>
<feature type="chain" id="PRO_5010000007" description="Thiol:disulfide interchange protein" evidence="7">
    <location>
        <begin position="25"/>
        <end position="245"/>
    </location>
</feature>
<gene>
    <name evidence="10" type="ORF">Ga0061063_1152</name>
</gene>
<reference evidence="11" key="1">
    <citation type="submission" date="2015-08" db="EMBL/GenBank/DDBJ databases">
        <authorList>
            <person name="Varghese N."/>
        </authorList>
    </citation>
    <scope>NUCLEOTIDE SEQUENCE [LARGE SCALE GENOMIC DNA]</scope>
    <source>
        <strain evidence="11">DSM 17901</strain>
    </source>
</reference>
<dbReference type="AlphaFoldDB" id="A0A0K6GUU6"/>
<dbReference type="InterPro" id="IPR018950">
    <property type="entry name" value="DiS-bond_isomerase_DsbC/G_N"/>
</dbReference>
<evidence type="ECO:0000256" key="5">
    <source>
        <dbReference type="ARBA" id="ARBA00023157"/>
    </source>
</evidence>
<dbReference type="CDD" id="cd03020">
    <property type="entry name" value="DsbA_DsbC_DsbG"/>
    <property type="match status" value="1"/>
</dbReference>
<keyword evidence="6 7" id="KW-0676">Redox-active center</keyword>
<dbReference type="PANTHER" id="PTHR35272:SF3">
    <property type="entry name" value="THIOL:DISULFIDE INTERCHANGE PROTEIN DSBC"/>
    <property type="match status" value="1"/>
</dbReference>
<evidence type="ECO:0000256" key="2">
    <source>
        <dbReference type="ARBA" id="ARBA00009813"/>
    </source>
</evidence>
<comment type="similarity">
    <text evidence="2 7">Belongs to the thioredoxin family. DsbC subfamily.</text>
</comment>
<evidence type="ECO:0000256" key="3">
    <source>
        <dbReference type="ARBA" id="ARBA00022729"/>
    </source>
</evidence>
<dbReference type="InterPro" id="IPR009094">
    <property type="entry name" value="DiS-bond_isomerase_DsbC/G_N_sf"/>
</dbReference>
<evidence type="ECO:0000256" key="7">
    <source>
        <dbReference type="RuleBase" id="RU364038"/>
    </source>
</evidence>
<keyword evidence="4 7" id="KW-0574">Periplasm</keyword>
<dbReference type="PROSITE" id="PS51257">
    <property type="entry name" value="PROKAR_LIPOPROTEIN"/>
    <property type="match status" value="1"/>
</dbReference>
<dbReference type="Pfam" id="PF13098">
    <property type="entry name" value="Thioredoxin_2"/>
    <property type="match status" value="1"/>
</dbReference>
<protein>
    <recommendedName>
        <fullName evidence="7">Thiol:disulfide interchange protein</fullName>
    </recommendedName>
</protein>
<keyword evidence="11" id="KW-1185">Reference proteome</keyword>
<dbReference type="Pfam" id="PF10411">
    <property type="entry name" value="DsbC_N"/>
    <property type="match status" value="1"/>
</dbReference>
<dbReference type="Gene3D" id="3.40.30.10">
    <property type="entry name" value="Glutaredoxin"/>
    <property type="match status" value="1"/>
</dbReference>
<proteinExistence type="inferred from homology"/>
<evidence type="ECO:0000256" key="1">
    <source>
        <dbReference type="ARBA" id="ARBA00004418"/>
    </source>
</evidence>
<evidence type="ECO:0000259" key="8">
    <source>
        <dbReference type="Pfam" id="PF10411"/>
    </source>
</evidence>
<dbReference type="OrthoDB" id="12976at2"/>
<keyword evidence="5" id="KW-1015">Disulfide bond</keyword>
<evidence type="ECO:0000313" key="11">
    <source>
        <dbReference type="Proteomes" id="UP000243535"/>
    </source>
</evidence>
<evidence type="ECO:0000256" key="4">
    <source>
        <dbReference type="ARBA" id="ARBA00022764"/>
    </source>
</evidence>
<dbReference type="PANTHER" id="PTHR35272">
    <property type="entry name" value="THIOL:DISULFIDE INTERCHANGE PROTEIN DSBC-RELATED"/>
    <property type="match status" value="1"/>
</dbReference>
<keyword evidence="3 7" id="KW-0732">Signal</keyword>
<feature type="domain" description="Thioredoxin-like fold" evidence="9">
    <location>
        <begin position="118"/>
        <end position="242"/>
    </location>
</feature>
<dbReference type="SUPFAM" id="SSF52833">
    <property type="entry name" value="Thioredoxin-like"/>
    <property type="match status" value="1"/>
</dbReference>
<dbReference type="Proteomes" id="UP000243535">
    <property type="component" value="Unassembled WGS sequence"/>
</dbReference>
<dbReference type="GO" id="GO:0042597">
    <property type="term" value="C:periplasmic space"/>
    <property type="evidence" value="ECO:0007669"/>
    <property type="project" value="UniProtKB-SubCell"/>
</dbReference>
<comment type="function">
    <text evidence="7">Required for disulfide bond formation in some periplasmic proteins. Acts by transferring its disulfide bond to other proteins and is reduced in the process.</text>
</comment>
<organism evidence="10 11">
    <name type="scientific">Gulbenkiania indica</name>
    <dbReference type="NCBI Taxonomy" id="375574"/>
    <lineage>
        <taxon>Bacteria</taxon>
        <taxon>Pseudomonadati</taxon>
        <taxon>Pseudomonadota</taxon>
        <taxon>Betaproteobacteria</taxon>
        <taxon>Neisseriales</taxon>
        <taxon>Chromobacteriaceae</taxon>
        <taxon>Gulbenkiania</taxon>
    </lineage>
</organism>
<dbReference type="EMBL" id="CYHA01000002">
    <property type="protein sequence ID" value="CUA82287.1"/>
    <property type="molecule type" value="Genomic_DNA"/>
</dbReference>
<dbReference type="Gene3D" id="3.10.450.70">
    <property type="entry name" value="Disulphide bond isomerase, DsbC/G, N-terminal"/>
    <property type="match status" value="1"/>
</dbReference>
<dbReference type="InterPro" id="IPR012336">
    <property type="entry name" value="Thioredoxin-like_fold"/>
</dbReference>
<dbReference type="InterPro" id="IPR051470">
    <property type="entry name" value="Thiol:disulfide_interchange"/>
</dbReference>
<feature type="domain" description="Disulphide bond isomerase DsbC/G N-terminal" evidence="8">
    <location>
        <begin position="30"/>
        <end position="94"/>
    </location>
</feature>
<evidence type="ECO:0000259" key="9">
    <source>
        <dbReference type="Pfam" id="PF13098"/>
    </source>
</evidence>
<feature type="signal peptide" evidence="7">
    <location>
        <begin position="1"/>
        <end position="24"/>
    </location>
</feature>
<comment type="subcellular location">
    <subcellularLocation>
        <location evidence="1 7">Periplasm</location>
    </subcellularLocation>
</comment>